<gene>
    <name evidence="3" type="ORF">LAESUDRAFT_758763</name>
</gene>
<dbReference type="InParanoid" id="A0A165EM90"/>
<dbReference type="SUPFAM" id="SSF50978">
    <property type="entry name" value="WD40 repeat-like"/>
    <property type="match status" value="1"/>
</dbReference>
<evidence type="ECO:0000259" key="2">
    <source>
        <dbReference type="PROSITE" id="PS50181"/>
    </source>
</evidence>
<dbReference type="STRING" id="1314785.A0A165EM90"/>
<name>A0A165EM90_9APHY</name>
<dbReference type="InterPro" id="IPR036047">
    <property type="entry name" value="F-box-like_dom_sf"/>
</dbReference>
<evidence type="ECO:0000256" key="1">
    <source>
        <dbReference type="SAM" id="MobiDB-lite"/>
    </source>
</evidence>
<dbReference type="InterPro" id="IPR001810">
    <property type="entry name" value="F-box_dom"/>
</dbReference>
<accession>A0A165EM90</accession>
<dbReference type="SUPFAM" id="SSF81383">
    <property type="entry name" value="F-box domain"/>
    <property type="match status" value="1"/>
</dbReference>
<dbReference type="Gene3D" id="1.20.1280.50">
    <property type="match status" value="1"/>
</dbReference>
<dbReference type="OrthoDB" id="3193353at2759"/>
<keyword evidence="4" id="KW-1185">Reference proteome</keyword>
<sequence>MPSISLTGLPPDLLLQILQELTVENILILRSTCSILSDVTRERSVWHSALLRLVIQPGLPVPSLPKGWALASLSASQLETLTIRALRLRRNWTSSRPTCTMSVELNPPGLPPSAQARNVAVHHLPGRGNRWLLTVTFYDQPAAPRKYVIHCWDISRETHRCAATLRCMNMMGLVVNSDPNYSGVLALTRRGPSDIVTTSVFSLNFIETQDKEMTFTPIQEFASYRRAIALEGSIFVVTDSDNIIRLIDIDTGDLLCTLQVPLEHDDPTLRNEEHRCLAVSLQGGYALAFRRQWIHLYRLPNRTAPAPSTLEPSIPRACDPIASHKWNWRIDSLVICPRRSHLPQAPFSEHTQETSFPPIDILVRLDTWFPWPVNILQHYVLHSNSANGYLSPSHLPYLFSSSPSDGPVIIRSFPSPIRLFTPSDMVLGPYGTALWLDAQSADSGPAQVGDQGQRIAGQMLNNPDDTTSSAMASAARTQDDVLSSGHVKHQADEDGENAAVEAPRSSTSAQCMTFQIQEEHDGWNRIALNEEEGRIAVGTIDGRVFLFEYLPPDTASLA</sequence>
<reference evidence="3 4" key="1">
    <citation type="journal article" date="2016" name="Mol. Biol. Evol.">
        <title>Comparative Genomics of Early-Diverging Mushroom-Forming Fungi Provides Insights into the Origins of Lignocellulose Decay Capabilities.</title>
        <authorList>
            <person name="Nagy L.G."/>
            <person name="Riley R."/>
            <person name="Tritt A."/>
            <person name="Adam C."/>
            <person name="Daum C."/>
            <person name="Floudas D."/>
            <person name="Sun H."/>
            <person name="Yadav J.S."/>
            <person name="Pangilinan J."/>
            <person name="Larsson K.H."/>
            <person name="Matsuura K."/>
            <person name="Barry K."/>
            <person name="Labutti K."/>
            <person name="Kuo R."/>
            <person name="Ohm R.A."/>
            <person name="Bhattacharya S.S."/>
            <person name="Shirouzu T."/>
            <person name="Yoshinaga Y."/>
            <person name="Martin F.M."/>
            <person name="Grigoriev I.V."/>
            <person name="Hibbett D.S."/>
        </authorList>
    </citation>
    <scope>NUCLEOTIDE SEQUENCE [LARGE SCALE GENOMIC DNA]</scope>
    <source>
        <strain evidence="3 4">93-53</strain>
    </source>
</reference>
<dbReference type="AlphaFoldDB" id="A0A165EM90"/>
<feature type="compositionally biased region" description="Low complexity" evidence="1">
    <location>
        <begin position="466"/>
        <end position="476"/>
    </location>
</feature>
<dbReference type="Proteomes" id="UP000076871">
    <property type="component" value="Unassembled WGS sequence"/>
</dbReference>
<proteinExistence type="predicted"/>
<dbReference type="GeneID" id="63829517"/>
<evidence type="ECO:0000313" key="3">
    <source>
        <dbReference type="EMBL" id="KZT07353.1"/>
    </source>
</evidence>
<dbReference type="InterPro" id="IPR036322">
    <property type="entry name" value="WD40_repeat_dom_sf"/>
</dbReference>
<feature type="region of interest" description="Disordered" evidence="1">
    <location>
        <begin position="461"/>
        <end position="506"/>
    </location>
</feature>
<organism evidence="3 4">
    <name type="scientific">Laetiporus sulphureus 93-53</name>
    <dbReference type="NCBI Taxonomy" id="1314785"/>
    <lineage>
        <taxon>Eukaryota</taxon>
        <taxon>Fungi</taxon>
        <taxon>Dikarya</taxon>
        <taxon>Basidiomycota</taxon>
        <taxon>Agaricomycotina</taxon>
        <taxon>Agaricomycetes</taxon>
        <taxon>Polyporales</taxon>
        <taxon>Laetiporus</taxon>
    </lineage>
</organism>
<feature type="domain" description="F-box" evidence="2">
    <location>
        <begin position="3"/>
        <end position="49"/>
    </location>
</feature>
<dbReference type="PROSITE" id="PS50181">
    <property type="entry name" value="FBOX"/>
    <property type="match status" value="1"/>
</dbReference>
<dbReference type="EMBL" id="KV427620">
    <property type="protein sequence ID" value="KZT07353.1"/>
    <property type="molecule type" value="Genomic_DNA"/>
</dbReference>
<dbReference type="Pfam" id="PF12937">
    <property type="entry name" value="F-box-like"/>
    <property type="match status" value="1"/>
</dbReference>
<evidence type="ECO:0000313" key="4">
    <source>
        <dbReference type="Proteomes" id="UP000076871"/>
    </source>
</evidence>
<protein>
    <recommendedName>
        <fullName evidence="2">F-box domain-containing protein</fullName>
    </recommendedName>
</protein>
<dbReference type="SMART" id="SM00256">
    <property type="entry name" value="FBOX"/>
    <property type="match status" value="1"/>
</dbReference>
<dbReference type="RefSeq" id="XP_040765093.1">
    <property type="nucleotide sequence ID" value="XM_040912489.1"/>
</dbReference>